<proteinExistence type="predicted"/>
<accession>A0A167D0L8</accession>
<dbReference type="OMA" id="ARGNCIT"/>
<dbReference type="AlphaFoldDB" id="A0A167D0L8"/>
<dbReference type="STRING" id="1081105.A0A167D0L8"/>
<name>A0A167D0L8_METRR</name>
<sequence length="333" mass="36201">MSNMNQSSNHKHHKGNSSKPGRSKLSENGSSNGLSWPENGDLSFLFVVNELEIKFLDGQDGYDTGICRDNWLNVLPPKTPVYYQPETLQHISQVMRFRNGEVTPAGSAYYWARAGPFDEGYIAMAAGGTEYALQKYKSASIFSCNPSLPILTLEGDARTNPEADYNALQFLHPSKANGESTGVSQATFSLEDTPSVGAPPMHLLSKNATKYVAGGHASWIPGLVPDVCRNLYLAGPSLGLGGQLPIVIGLMAFHASPTIGRTIDDVFLGRGESGGFWRNYRWRSTSSPPGYPLSEHETPRGHLVHICLDPENQTGSTVDSLSMLEWNSILVQG</sequence>
<evidence type="ECO:0000256" key="1">
    <source>
        <dbReference type="SAM" id="MobiDB-lite"/>
    </source>
</evidence>
<organism evidence="2 3">
    <name type="scientific">Metarhizium rileyi (strain RCEF 4871)</name>
    <name type="common">Nomuraea rileyi</name>
    <dbReference type="NCBI Taxonomy" id="1649241"/>
    <lineage>
        <taxon>Eukaryota</taxon>
        <taxon>Fungi</taxon>
        <taxon>Dikarya</taxon>
        <taxon>Ascomycota</taxon>
        <taxon>Pezizomycotina</taxon>
        <taxon>Sordariomycetes</taxon>
        <taxon>Hypocreomycetidae</taxon>
        <taxon>Hypocreales</taxon>
        <taxon>Clavicipitaceae</taxon>
        <taxon>Metarhizium</taxon>
    </lineage>
</organism>
<comment type="caution">
    <text evidence="2">The sequence shown here is derived from an EMBL/GenBank/DDBJ whole genome shotgun (WGS) entry which is preliminary data.</text>
</comment>
<protein>
    <submittedName>
        <fullName evidence="2">Uncharacterized protein</fullName>
    </submittedName>
</protein>
<reference evidence="2 3" key="1">
    <citation type="journal article" date="2016" name="Genome Biol. Evol.">
        <title>Divergent and convergent evolution of fungal pathogenicity.</title>
        <authorList>
            <person name="Shang Y."/>
            <person name="Xiao G."/>
            <person name="Zheng P."/>
            <person name="Cen K."/>
            <person name="Zhan S."/>
            <person name="Wang C."/>
        </authorList>
    </citation>
    <scope>NUCLEOTIDE SEQUENCE [LARGE SCALE GENOMIC DNA]</scope>
    <source>
        <strain evidence="2 3">RCEF 4871</strain>
    </source>
</reference>
<gene>
    <name evidence="2" type="ORF">NOR_05307</name>
</gene>
<feature type="region of interest" description="Disordered" evidence="1">
    <location>
        <begin position="1"/>
        <end position="34"/>
    </location>
</feature>
<evidence type="ECO:0000313" key="2">
    <source>
        <dbReference type="EMBL" id="OAA41799.1"/>
    </source>
</evidence>
<keyword evidence="3" id="KW-1185">Reference proteome</keyword>
<evidence type="ECO:0000313" key="3">
    <source>
        <dbReference type="Proteomes" id="UP000243498"/>
    </source>
</evidence>
<dbReference type="EMBL" id="AZHC01000015">
    <property type="protein sequence ID" value="OAA41799.1"/>
    <property type="molecule type" value="Genomic_DNA"/>
</dbReference>
<dbReference type="OrthoDB" id="5243686at2759"/>
<dbReference type="Proteomes" id="UP000243498">
    <property type="component" value="Unassembled WGS sequence"/>
</dbReference>